<feature type="transmembrane region" description="Helical" evidence="1">
    <location>
        <begin position="185"/>
        <end position="203"/>
    </location>
</feature>
<feature type="transmembrane region" description="Helical" evidence="1">
    <location>
        <begin position="21"/>
        <end position="38"/>
    </location>
</feature>
<dbReference type="PANTHER" id="PTHR30590">
    <property type="entry name" value="INNER MEMBRANE PROTEIN"/>
    <property type="match status" value="1"/>
</dbReference>
<dbReference type="AlphaFoldDB" id="A0A1H0HFE8"/>
<dbReference type="InterPro" id="IPR007349">
    <property type="entry name" value="DUF418"/>
</dbReference>
<feature type="domain" description="DUF418" evidence="2">
    <location>
        <begin position="216"/>
        <end position="362"/>
    </location>
</feature>
<dbReference type="InterPro" id="IPR052529">
    <property type="entry name" value="Bact_Transport_Assoc"/>
</dbReference>
<keyword evidence="1" id="KW-0472">Membrane</keyword>
<evidence type="ECO:0000313" key="4">
    <source>
        <dbReference type="Proteomes" id="UP000198778"/>
    </source>
</evidence>
<name>A0A1H0HFE8_9BACI</name>
<feature type="transmembrane region" description="Helical" evidence="1">
    <location>
        <begin position="215"/>
        <end position="238"/>
    </location>
</feature>
<feature type="transmembrane region" description="Helical" evidence="1">
    <location>
        <begin position="288"/>
        <end position="308"/>
    </location>
</feature>
<keyword evidence="4" id="KW-1185">Reference proteome</keyword>
<dbReference type="PANTHER" id="PTHR30590:SF2">
    <property type="entry name" value="INNER MEMBRANE PROTEIN"/>
    <property type="match status" value="1"/>
</dbReference>
<evidence type="ECO:0000313" key="3">
    <source>
        <dbReference type="EMBL" id="SDO17892.1"/>
    </source>
</evidence>
<organism evidence="3 4">
    <name type="scientific">Alkalicoccus daliensis</name>
    <dbReference type="NCBI Taxonomy" id="745820"/>
    <lineage>
        <taxon>Bacteria</taxon>
        <taxon>Bacillati</taxon>
        <taxon>Bacillota</taxon>
        <taxon>Bacilli</taxon>
        <taxon>Bacillales</taxon>
        <taxon>Bacillaceae</taxon>
        <taxon>Alkalicoccus</taxon>
    </lineage>
</organism>
<feature type="transmembrane region" description="Helical" evidence="1">
    <location>
        <begin position="87"/>
        <end position="105"/>
    </location>
</feature>
<accession>A0A1H0HFE8</accession>
<proteinExistence type="predicted"/>
<feature type="transmembrane region" description="Helical" evidence="1">
    <location>
        <begin position="58"/>
        <end position="75"/>
    </location>
</feature>
<evidence type="ECO:0000259" key="2">
    <source>
        <dbReference type="Pfam" id="PF04235"/>
    </source>
</evidence>
<gene>
    <name evidence="3" type="ORF">SAMN04488053_10884</name>
</gene>
<feature type="transmembrane region" description="Helical" evidence="1">
    <location>
        <begin position="250"/>
        <end position="267"/>
    </location>
</feature>
<dbReference type="Pfam" id="PF04235">
    <property type="entry name" value="DUF418"/>
    <property type="match status" value="1"/>
</dbReference>
<keyword evidence="1" id="KW-0812">Transmembrane</keyword>
<dbReference type="EMBL" id="FNIL01000008">
    <property type="protein sequence ID" value="SDO17892.1"/>
    <property type="molecule type" value="Genomic_DNA"/>
</dbReference>
<sequence length="373" mass="42160">MSSVDNSVKGERIIILDRLRGFALLGIFLMNIPGLAGVSPDAQPVLRSFLEILMQDSARPLFAIMFGLSIALLYDKTKIKDKNPYPMLVRRLVILGIAGTIHAYAVWAGDILLMFAMGGFIMLALLKLSGKWLFVLGMSLWIFYTVGQDFYSNYLGISVTPAAVFGAQWESWKAIAGMTLFLNEFSSMLNHLGFFLLGIFIYRKEGIYFIVEHRLKMWLFSLLFFIVGFLGKTALLLIPDNLFIQSLQNFFPFVLTLGVAIGVVLTGTSRTVASKLLPPFTAVGRMTFTNYLLQSLVFTTVFTGRGQTIFQEGGIWTNPGYHFALSLGLLFFVFQMIFSQLWMKKFYYGPFEWIWRVGTYGKLVPMIRENANK</sequence>
<protein>
    <recommendedName>
        <fullName evidence="2">DUF418 domain-containing protein</fullName>
    </recommendedName>
</protein>
<feature type="transmembrane region" description="Helical" evidence="1">
    <location>
        <begin position="320"/>
        <end position="338"/>
    </location>
</feature>
<dbReference type="Proteomes" id="UP000198778">
    <property type="component" value="Unassembled WGS sequence"/>
</dbReference>
<reference evidence="4" key="1">
    <citation type="submission" date="2016-10" db="EMBL/GenBank/DDBJ databases">
        <authorList>
            <person name="Varghese N."/>
            <person name="Submissions S."/>
        </authorList>
    </citation>
    <scope>NUCLEOTIDE SEQUENCE [LARGE SCALE GENOMIC DNA]</scope>
    <source>
        <strain evidence="4">CGMCC 1.10369</strain>
    </source>
</reference>
<keyword evidence="1" id="KW-1133">Transmembrane helix</keyword>
<evidence type="ECO:0000256" key="1">
    <source>
        <dbReference type="SAM" id="Phobius"/>
    </source>
</evidence>